<dbReference type="SMART" id="SM00382">
    <property type="entry name" value="AAA"/>
    <property type="match status" value="1"/>
</dbReference>
<dbReference type="AlphaFoldDB" id="A0A0U3EAK5"/>
<protein>
    <submittedName>
        <fullName evidence="5">ABC transporter</fullName>
    </submittedName>
</protein>
<dbReference type="Pfam" id="PF00005">
    <property type="entry name" value="ABC_tran"/>
    <property type="match status" value="1"/>
</dbReference>
<dbReference type="InterPro" id="IPR003439">
    <property type="entry name" value="ABC_transporter-like_ATP-bd"/>
</dbReference>
<reference evidence="5 6" key="1">
    <citation type="submission" date="2013-11" db="EMBL/GenBank/DDBJ databases">
        <title>Comparative genomics of Ignicoccus.</title>
        <authorList>
            <person name="Podar M."/>
        </authorList>
    </citation>
    <scope>NUCLEOTIDE SEQUENCE [LARGE SCALE GENOMIC DNA]</scope>
    <source>
        <strain evidence="5 6">DSM 13165</strain>
    </source>
</reference>
<proteinExistence type="predicted"/>
<dbReference type="PANTHER" id="PTHR42939:SF1">
    <property type="entry name" value="ABC TRANSPORTER ATP-BINDING PROTEIN ALBC-RELATED"/>
    <property type="match status" value="1"/>
</dbReference>
<dbReference type="InterPro" id="IPR017871">
    <property type="entry name" value="ABC_transporter-like_CS"/>
</dbReference>
<dbReference type="CDD" id="cd03230">
    <property type="entry name" value="ABC_DR_subfamily_A"/>
    <property type="match status" value="1"/>
</dbReference>
<dbReference type="GeneID" id="30679697"/>
<dbReference type="OrthoDB" id="18722at2157"/>
<dbReference type="RefSeq" id="WP_075049333.1">
    <property type="nucleotide sequence ID" value="NZ_CP006867.1"/>
</dbReference>
<keyword evidence="2" id="KW-0547">Nucleotide-binding</keyword>
<feature type="domain" description="ABC transporter" evidence="4">
    <location>
        <begin position="5"/>
        <end position="207"/>
    </location>
</feature>
<dbReference type="SUPFAM" id="SSF52540">
    <property type="entry name" value="P-loop containing nucleoside triphosphate hydrolases"/>
    <property type="match status" value="1"/>
</dbReference>
<dbReference type="InterPro" id="IPR003593">
    <property type="entry name" value="AAA+_ATPase"/>
</dbReference>
<accession>A0A0U3EAK5</accession>
<evidence type="ECO:0000259" key="4">
    <source>
        <dbReference type="PROSITE" id="PS50893"/>
    </source>
</evidence>
<dbReference type="InterPro" id="IPR051782">
    <property type="entry name" value="ABC_Transporter_VariousFunc"/>
</dbReference>
<dbReference type="PROSITE" id="PS00211">
    <property type="entry name" value="ABC_TRANSPORTER_1"/>
    <property type="match status" value="1"/>
</dbReference>
<dbReference type="EMBL" id="CP006867">
    <property type="protein sequence ID" value="ALU11475.1"/>
    <property type="molecule type" value="Genomic_DNA"/>
</dbReference>
<evidence type="ECO:0000313" key="5">
    <source>
        <dbReference type="EMBL" id="ALU11475.1"/>
    </source>
</evidence>
<dbReference type="PANTHER" id="PTHR42939">
    <property type="entry name" value="ABC TRANSPORTER ATP-BINDING PROTEIN ALBC-RELATED"/>
    <property type="match status" value="1"/>
</dbReference>
<dbReference type="STRING" id="940295.EYM_01435"/>
<organism evidence="5 6">
    <name type="scientific">Ignicoccus islandicus DSM 13165</name>
    <dbReference type="NCBI Taxonomy" id="940295"/>
    <lineage>
        <taxon>Archaea</taxon>
        <taxon>Thermoproteota</taxon>
        <taxon>Thermoprotei</taxon>
        <taxon>Desulfurococcales</taxon>
        <taxon>Desulfurococcaceae</taxon>
        <taxon>Ignicoccus</taxon>
    </lineage>
</organism>
<dbReference type="KEGG" id="iis:EYM_01435"/>
<dbReference type="Gene3D" id="3.40.50.300">
    <property type="entry name" value="P-loop containing nucleotide triphosphate hydrolases"/>
    <property type="match status" value="1"/>
</dbReference>
<evidence type="ECO:0000256" key="2">
    <source>
        <dbReference type="ARBA" id="ARBA00022741"/>
    </source>
</evidence>
<sequence length="209" mass="23575">MKEILVFNKVSKRYLDRYVLKDFDMVVEEGEVIRLEGPNGSGKTTILKIASGIERPSSGEVLVDGEPPWSLNAKRKLGVVMHFNMTYDELTVRENLELFSKLYGVSMERATRLCKEVGLDKRSMQKAMELSFGWRKRLELVRALLHSPKVLLLDEPFVGLDAPGKEALLNLLKEEVERGTAIIYTAPVGQLDRVTEGERVVTLVSQPSQ</sequence>
<keyword evidence="3" id="KW-0067">ATP-binding</keyword>
<evidence type="ECO:0000256" key="3">
    <source>
        <dbReference type="ARBA" id="ARBA00022840"/>
    </source>
</evidence>
<dbReference type="GO" id="GO:0005524">
    <property type="term" value="F:ATP binding"/>
    <property type="evidence" value="ECO:0007669"/>
    <property type="project" value="UniProtKB-KW"/>
</dbReference>
<dbReference type="PROSITE" id="PS50893">
    <property type="entry name" value="ABC_TRANSPORTER_2"/>
    <property type="match status" value="1"/>
</dbReference>
<keyword evidence="6" id="KW-1185">Reference proteome</keyword>
<dbReference type="InterPro" id="IPR027417">
    <property type="entry name" value="P-loop_NTPase"/>
</dbReference>
<dbReference type="Proteomes" id="UP000060778">
    <property type="component" value="Chromosome"/>
</dbReference>
<keyword evidence="1" id="KW-0813">Transport</keyword>
<gene>
    <name evidence="5" type="ORF">EYM_01435</name>
</gene>
<dbReference type="GO" id="GO:0016887">
    <property type="term" value="F:ATP hydrolysis activity"/>
    <property type="evidence" value="ECO:0007669"/>
    <property type="project" value="InterPro"/>
</dbReference>
<name>A0A0U3EAK5_9CREN</name>
<evidence type="ECO:0000256" key="1">
    <source>
        <dbReference type="ARBA" id="ARBA00022448"/>
    </source>
</evidence>
<evidence type="ECO:0000313" key="6">
    <source>
        <dbReference type="Proteomes" id="UP000060778"/>
    </source>
</evidence>